<feature type="non-terminal residue" evidence="3">
    <location>
        <position position="288"/>
    </location>
</feature>
<dbReference type="EMBL" id="BKCJ011052832">
    <property type="protein sequence ID" value="GFC75665.1"/>
    <property type="molecule type" value="Genomic_DNA"/>
</dbReference>
<feature type="compositionally biased region" description="Basic and acidic residues" evidence="2">
    <location>
        <begin position="268"/>
        <end position="288"/>
    </location>
</feature>
<name>A0A699QRZ4_TANCI</name>
<evidence type="ECO:0000256" key="1">
    <source>
        <dbReference type="SAM" id="Coils"/>
    </source>
</evidence>
<keyword evidence="1" id="KW-0175">Coiled coil</keyword>
<feature type="region of interest" description="Disordered" evidence="2">
    <location>
        <begin position="265"/>
        <end position="288"/>
    </location>
</feature>
<feature type="region of interest" description="Disordered" evidence="2">
    <location>
        <begin position="1"/>
        <end position="21"/>
    </location>
</feature>
<protein>
    <submittedName>
        <fullName evidence="3">Uncharacterized protein</fullName>
    </submittedName>
</protein>
<dbReference type="AlphaFoldDB" id="A0A699QRZ4"/>
<sequence length="288" mass="31155">FDTMLVHQGEGSGTPTEPHHTPFPEAVTSHPTTLSIPLPSIPTAPIPPVTQLDPTPIRKYTRRARIAQSSDLPTVADKPASPMRDVSEGEACPTEYGFIADHDRATIAKSSTLPHDLAPRVTSPAADEGSMQHNLSELMALCTSLQRQYSELLEKFQAQEEEIVRLKEMVQVLEDRKGNTAKQSRDDAPIKGRSINEGEAAAERISNDSEEIARVLTSMDASTVLAGGIDVPTGSGSIPTADPPATIISTSSEVGPTASLIVTRRKGKEVMSRELEEQQEKESIRMNE</sequence>
<organism evidence="3">
    <name type="scientific">Tanacetum cinerariifolium</name>
    <name type="common">Dalmatian daisy</name>
    <name type="synonym">Chrysanthemum cinerariifolium</name>
    <dbReference type="NCBI Taxonomy" id="118510"/>
    <lineage>
        <taxon>Eukaryota</taxon>
        <taxon>Viridiplantae</taxon>
        <taxon>Streptophyta</taxon>
        <taxon>Embryophyta</taxon>
        <taxon>Tracheophyta</taxon>
        <taxon>Spermatophyta</taxon>
        <taxon>Magnoliopsida</taxon>
        <taxon>eudicotyledons</taxon>
        <taxon>Gunneridae</taxon>
        <taxon>Pentapetalae</taxon>
        <taxon>asterids</taxon>
        <taxon>campanulids</taxon>
        <taxon>Asterales</taxon>
        <taxon>Asteraceae</taxon>
        <taxon>Asteroideae</taxon>
        <taxon>Anthemideae</taxon>
        <taxon>Anthemidinae</taxon>
        <taxon>Tanacetum</taxon>
    </lineage>
</organism>
<feature type="region of interest" description="Disordered" evidence="2">
    <location>
        <begin position="177"/>
        <end position="203"/>
    </location>
</feature>
<gene>
    <name evidence="3" type="ORF">Tci_847635</name>
</gene>
<evidence type="ECO:0000313" key="3">
    <source>
        <dbReference type="EMBL" id="GFC75665.1"/>
    </source>
</evidence>
<reference evidence="3" key="1">
    <citation type="journal article" date="2019" name="Sci. Rep.">
        <title>Draft genome of Tanacetum cinerariifolium, the natural source of mosquito coil.</title>
        <authorList>
            <person name="Yamashiro T."/>
            <person name="Shiraishi A."/>
            <person name="Satake H."/>
            <person name="Nakayama K."/>
        </authorList>
    </citation>
    <scope>NUCLEOTIDE SEQUENCE</scope>
</reference>
<feature type="non-terminal residue" evidence="3">
    <location>
        <position position="1"/>
    </location>
</feature>
<proteinExistence type="predicted"/>
<feature type="coiled-coil region" evidence="1">
    <location>
        <begin position="135"/>
        <end position="176"/>
    </location>
</feature>
<evidence type="ECO:0000256" key="2">
    <source>
        <dbReference type="SAM" id="MobiDB-lite"/>
    </source>
</evidence>
<accession>A0A699QRZ4</accession>
<comment type="caution">
    <text evidence="3">The sequence shown here is derived from an EMBL/GenBank/DDBJ whole genome shotgun (WGS) entry which is preliminary data.</text>
</comment>